<dbReference type="EMBL" id="QKKF02005229">
    <property type="protein sequence ID" value="RZF46956.1"/>
    <property type="molecule type" value="Genomic_DNA"/>
</dbReference>
<evidence type="ECO:0000256" key="4">
    <source>
        <dbReference type="ARBA" id="ARBA00023242"/>
    </source>
</evidence>
<sequence>MYGGCEGQRALYIKLISSDGHEFIIRRKYAIVSIKIKQMLSGPKQIEEDKTNALEFTEYKIPSHLMQKLCIYFTYRVFYTNYSSEVPDFPLTIQEAVELYKVAKYLYC</sequence>
<evidence type="ECO:0000256" key="2">
    <source>
        <dbReference type="ARBA" id="ARBA00009993"/>
    </source>
</evidence>
<name>A0A482XM05_LAOST</name>
<dbReference type="SUPFAM" id="SSF54695">
    <property type="entry name" value="POZ domain"/>
    <property type="match status" value="1"/>
</dbReference>
<dbReference type="FunFam" id="3.30.710.10:FF:000035">
    <property type="entry name" value="Elongin C transcription elongation factor"/>
    <property type="match status" value="1"/>
</dbReference>
<gene>
    <name evidence="5" type="ORF">LSTR_LSTR011224</name>
</gene>
<dbReference type="InterPro" id="IPR039948">
    <property type="entry name" value="ELC1"/>
</dbReference>
<evidence type="ECO:0000313" key="5">
    <source>
        <dbReference type="EMBL" id="RZF46956.1"/>
    </source>
</evidence>
<dbReference type="GO" id="GO:0006511">
    <property type="term" value="P:ubiquitin-dependent protein catabolic process"/>
    <property type="evidence" value="ECO:0007669"/>
    <property type="project" value="InterPro"/>
</dbReference>
<dbReference type="InParanoid" id="A0A482XM05"/>
<dbReference type="Gene3D" id="3.30.710.10">
    <property type="entry name" value="Potassium Channel Kv1.1, Chain A"/>
    <property type="match status" value="1"/>
</dbReference>
<dbReference type="STRING" id="195883.A0A482XM05"/>
<keyword evidence="6" id="KW-1185">Reference proteome</keyword>
<organism evidence="5 6">
    <name type="scientific">Laodelphax striatellus</name>
    <name type="common">Small brown planthopper</name>
    <name type="synonym">Delphax striatella</name>
    <dbReference type="NCBI Taxonomy" id="195883"/>
    <lineage>
        <taxon>Eukaryota</taxon>
        <taxon>Metazoa</taxon>
        <taxon>Ecdysozoa</taxon>
        <taxon>Arthropoda</taxon>
        <taxon>Hexapoda</taxon>
        <taxon>Insecta</taxon>
        <taxon>Pterygota</taxon>
        <taxon>Neoptera</taxon>
        <taxon>Paraneoptera</taxon>
        <taxon>Hemiptera</taxon>
        <taxon>Auchenorrhyncha</taxon>
        <taxon>Fulgoroidea</taxon>
        <taxon>Delphacidae</taxon>
        <taxon>Criomorphinae</taxon>
        <taxon>Laodelphax</taxon>
    </lineage>
</organism>
<dbReference type="SMART" id="SM00512">
    <property type="entry name" value="Skp1"/>
    <property type="match status" value="1"/>
</dbReference>
<dbReference type="GO" id="GO:0005634">
    <property type="term" value="C:nucleus"/>
    <property type="evidence" value="ECO:0007669"/>
    <property type="project" value="UniProtKB-SubCell"/>
</dbReference>
<dbReference type="InterPro" id="IPR011333">
    <property type="entry name" value="SKP1/BTB/POZ_sf"/>
</dbReference>
<reference evidence="5 6" key="1">
    <citation type="journal article" date="2017" name="Gigascience">
        <title>Genome sequence of the small brown planthopper, Laodelphax striatellus.</title>
        <authorList>
            <person name="Zhu J."/>
            <person name="Jiang F."/>
            <person name="Wang X."/>
            <person name="Yang P."/>
            <person name="Bao Y."/>
            <person name="Zhao W."/>
            <person name="Wang W."/>
            <person name="Lu H."/>
            <person name="Wang Q."/>
            <person name="Cui N."/>
            <person name="Li J."/>
            <person name="Chen X."/>
            <person name="Luo L."/>
            <person name="Yu J."/>
            <person name="Kang L."/>
            <person name="Cui F."/>
        </authorList>
    </citation>
    <scope>NUCLEOTIDE SEQUENCE [LARGE SCALE GENOMIC DNA]</scope>
    <source>
        <strain evidence="5">Lst14</strain>
    </source>
</reference>
<evidence type="ECO:0000313" key="6">
    <source>
        <dbReference type="Proteomes" id="UP000291343"/>
    </source>
</evidence>
<dbReference type="OrthoDB" id="249087at2759"/>
<accession>A0A482XM05</accession>
<keyword evidence="4" id="KW-0539">Nucleus</keyword>
<dbReference type="PANTHER" id="PTHR20648">
    <property type="entry name" value="ELONGIN-C"/>
    <property type="match status" value="1"/>
</dbReference>
<evidence type="ECO:0000256" key="1">
    <source>
        <dbReference type="ARBA" id="ARBA00004123"/>
    </source>
</evidence>
<comment type="similarity">
    <text evidence="2">Belongs to the SKP1 family.</text>
</comment>
<protein>
    <recommendedName>
        <fullName evidence="3">Elongin-C</fullName>
    </recommendedName>
</protein>
<dbReference type="InterPro" id="IPR001232">
    <property type="entry name" value="SKP1-like"/>
</dbReference>
<evidence type="ECO:0000256" key="3">
    <source>
        <dbReference type="ARBA" id="ARBA00021347"/>
    </source>
</evidence>
<proteinExistence type="inferred from homology"/>
<comment type="caution">
    <text evidence="5">The sequence shown here is derived from an EMBL/GenBank/DDBJ whole genome shotgun (WGS) entry which is preliminary data.</text>
</comment>
<comment type="subcellular location">
    <subcellularLocation>
        <location evidence="1">Nucleus</location>
    </subcellularLocation>
</comment>
<dbReference type="SMR" id="A0A482XM05"/>
<dbReference type="Proteomes" id="UP000291343">
    <property type="component" value="Unassembled WGS sequence"/>
</dbReference>
<dbReference type="AlphaFoldDB" id="A0A482XM05"/>